<gene>
    <name evidence="3" type="ORF">HK100_003162</name>
</gene>
<protein>
    <submittedName>
        <fullName evidence="3">Uncharacterized protein</fullName>
    </submittedName>
</protein>
<organism evidence="3 4">
    <name type="scientific">Physocladia obscura</name>
    <dbReference type="NCBI Taxonomy" id="109957"/>
    <lineage>
        <taxon>Eukaryota</taxon>
        <taxon>Fungi</taxon>
        <taxon>Fungi incertae sedis</taxon>
        <taxon>Chytridiomycota</taxon>
        <taxon>Chytridiomycota incertae sedis</taxon>
        <taxon>Chytridiomycetes</taxon>
        <taxon>Chytridiales</taxon>
        <taxon>Chytriomycetaceae</taxon>
        <taxon>Physocladia</taxon>
    </lineage>
</organism>
<evidence type="ECO:0000259" key="2">
    <source>
        <dbReference type="Pfam" id="PF24816"/>
    </source>
</evidence>
<sequence>MVSFLKKRIANGGGKSLTFQVGETFSVKPRIGMLNKNESRLVVFCFSPSEQKTYEQTITCYFNSSSSNAYNLHMRGLGFLPNLEFENQNMIFFKPTCVGTFACRSLVARNTSRIPIKFEACKIKKNGEELKKNLDAENSGIYSKRTSLTVIGTGTKAHIVADTKILDFGAVLVNTFVEKDITIFNPSDCDVFYDLEIFCIQKRSAVTGYLDGENLLNDCSLEQPNFEEIKVSNNLRESEFEILDTRDLFPARSNQILKIRACVRRQAEHEYRIYYRMKNQSKSADGMTSKLINSTESHKSEEFYHLFDIKATGVYPIVNVVDIRSDGHAKALLWHYFSLQQFNSILETVSDEKSFFSAAMPELEEDFDFPTDQVTGGDYKEPPSLDFNFGASPINSPPVVVNFSLMNPGVVPVEWVFYFPNDLEVEIENWADPGNYTEEQIHTNLILENNLFNISPKTGILHPGESVHIVMTYWHKFSGFHKLPVIFKLKNGISRTGKEIVPVSIGTHTPPIQKLRLSNQGLVNLSYVIDLAPLAKFKSVEHDFSIFSCNKETGTLHPGSVEFIDWIFRPLEVKEYSVDVPIITDDGQIAIITFVGQGLEEPEHNSQQTPKLIDKIPTVQKLCIQNQIGMLSEEHINFGNVPIGAQLKKIIFIRNISQNSELSFWWKFPRAAWGENPCIKVIPECGKLGPGESRICKLIFTPTMQISIYDLTIECHILNETEKAAFELFQEDVKMKQREGIFSIESRTTTASSKTLLGSAGKTKHSLRGSKFSPLPEILGKSGPALTNSVADLAVAEIGVVPPKVADSERIDMSNAPYEPQNIPLYVSIHAQSYTPDEFRILFNSYDTFYHQKATRYDSVNNLDAAFSNMYQKILHKNVLAQMLDEIIEDVEVQKLIEPEIVEPLQYFAQISTKKRNGILLIEELKNGSEEVRIGILSSNSFQTMIESILEETIFNLIQEANVAEFDITKECLMLLKN</sequence>
<dbReference type="AlphaFoldDB" id="A0AAD5SX48"/>
<proteinExistence type="predicted"/>
<dbReference type="InterPro" id="IPR056344">
    <property type="entry name" value="Ig_CFAP65-like_9th"/>
</dbReference>
<dbReference type="Pfam" id="PF24291">
    <property type="entry name" value="Ig_CFAP65"/>
    <property type="match status" value="1"/>
</dbReference>
<evidence type="ECO:0000313" key="4">
    <source>
        <dbReference type="Proteomes" id="UP001211907"/>
    </source>
</evidence>
<dbReference type="Gene3D" id="2.60.40.10">
    <property type="entry name" value="Immunoglobulins"/>
    <property type="match status" value="3"/>
</dbReference>
<feature type="domain" description="CFAP65 tenth Ig-like" evidence="1">
    <location>
        <begin position="498"/>
        <end position="601"/>
    </location>
</feature>
<keyword evidence="4" id="KW-1185">Reference proteome</keyword>
<dbReference type="Pfam" id="PF24816">
    <property type="entry name" value="Ig_CFAP65__9th"/>
    <property type="match status" value="1"/>
</dbReference>
<dbReference type="Proteomes" id="UP001211907">
    <property type="component" value="Unassembled WGS sequence"/>
</dbReference>
<dbReference type="PANTHER" id="PTHR46127:SF1">
    <property type="entry name" value="CILIA- AND FLAGELLA-ASSOCIATED PROTEIN 65"/>
    <property type="match status" value="1"/>
</dbReference>
<dbReference type="InterPro" id="IPR052614">
    <property type="entry name" value="CFAP65"/>
</dbReference>
<evidence type="ECO:0000259" key="1">
    <source>
        <dbReference type="Pfam" id="PF24291"/>
    </source>
</evidence>
<dbReference type="GO" id="GO:0005737">
    <property type="term" value="C:cytoplasm"/>
    <property type="evidence" value="ECO:0007669"/>
    <property type="project" value="UniProtKB-SubCell"/>
</dbReference>
<dbReference type="PANTHER" id="PTHR46127">
    <property type="entry name" value="CILIA- AND FLAGELLA-ASSOCIATED PROTEIN 65"/>
    <property type="match status" value="1"/>
</dbReference>
<name>A0AAD5SX48_9FUNG</name>
<feature type="domain" description="CFAP65-like ninth Ig-like" evidence="2">
    <location>
        <begin position="316"/>
        <end position="492"/>
    </location>
</feature>
<reference evidence="3" key="1">
    <citation type="submission" date="2020-05" db="EMBL/GenBank/DDBJ databases">
        <title>Phylogenomic resolution of chytrid fungi.</title>
        <authorList>
            <person name="Stajich J.E."/>
            <person name="Amses K."/>
            <person name="Simmons R."/>
            <person name="Seto K."/>
            <person name="Myers J."/>
            <person name="Bonds A."/>
            <person name="Quandt C.A."/>
            <person name="Barry K."/>
            <person name="Liu P."/>
            <person name="Grigoriev I."/>
            <person name="Longcore J.E."/>
            <person name="James T.Y."/>
        </authorList>
    </citation>
    <scope>NUCLEOTIDE SEQUENCE</scope>
    <source>
        <strain evidence="3">JEL0513</strain>
    </source>
</reference>
<dbReference type="InterPro" id="IPR013783">
    <property type="entry name" value="Ig-like_fold"/>
</dbReference>
<comment type="caution">
    <text evidence="3">The sequence shown here is derived from an EMBL/GenBank/DDBJ whole genome shotgun (WGS) entry which is preliminary data.</text>
</comment>
<dbReference type="InterPro" id="IPR056305">
    <property type="entry name" value="Ig_CFAP65_10th"/>
</dbReference>
<accession>A0AAD5SX48</accession>
<evidence type="ECO:0000313" key="3">
    <source>
        <dbReference type="EMBL" id="KAJ3110075.1"/>
    </source>
</evidence>
<dbReference type="EMBL" id="JADGJH010001773">
    <property type="protein sequence ID" value="KAJ3110075.1"/>
    <property type="molecule type" value="Genomic_DNA"/>
</dbReference>
<dbReference type="GO" id="GO:0031514">
    <property type="term" value="C:motile cilium"/>
    <property type="evidence" value="ECO:0007669"/>
    <property type="project" value="UniProtKB-SubCell"/>
</dbReference>